<dbReference type="InterPro" id="IPR059169">
    <property type="entry name" value="GCP5_N_ext"/>
</dbReference>
<reference evidence="10 11" key="1">
    <citation type="submission" date="2019-06" db="EMBL/GenBank/DDBJ databases">
        <title>Wine fermentation using esterase from Monascus purpureus.</title>
        <authorList>
            <person name="Geng C."/>
            <person name="Zhang Y."/>
        </authorList>
    </citation>
    <scope>NUCLEOTIDE SEQUENCE [LARGE SCALE GENOMIC DNA]</scope>
    <source>
        <strain evidence="10">HQ1</strain>
    </source>
</reference>
<dbReference type="InterPro" id="IPR007259">
    <property type="entry name" value="GCP"/>
</dbReference>
<evidence type="ECO:0000256" key="1">
    <source>
        <dbReference type="ARBA" id="ARBA00010337"/>
    </source>
</evidence>
<evidence type="ECO:0000259" key="9">
    <source>
        <dbReference type="Pfam" id="PF17681"/>
    </source>
</evidence>
<dbReference type="GO" id="GO:0000930">
    <property type="term" value="C:gamma-tubulin complex"/>
    <property type="evidence" value="ECO:0007669"/>
    <property type="project" value="TreeGrafter"/>
</dbReference>
<dbReference type="PANTHER" id="PTHR19302:SF33">
    <property type="entry name" value="GAMMA-TUBULIN COMPLEX COMPONENT 5"/>
    <property type="match status" value="1"/>
</dbReference>
<feature type="domain" description="Gamma-Tubulin ring complex non-core subunit mod21 N-terminal" evidence="8">
    <location>
        <begin position="58"/>
        <end position="149"/>
    </location>
</feature>
<evidence type="ECO:0000313" key="11">
    <source>
        <dbReference type="Proteomes" id="UP000319663"/>
    </source>
</evidence>
<dbReference type="GO" id="GO:0051011">
    <property type="term" value="F:microtubule minus-end binding"/>
    <property type="evidence" value="ECO:0007669"/>
    <property type="project" value="TreeGrafter"/>
</dbReference>
<dbReference type="GO" id="GO:0007020">
    <property type="term" value="P:microtubule nucleation"/>
    <property type="evidence" value="ECO:0007669"/>
    <property type="project" value="InterPro"/>
</dbReference>
<organism evidence="10 11">
    <name type="scientific">Monascus purpureus</name>
    <name type="common">Red mold</name>
    <name type="synonym">Monascus anka</name>
    <dbReference type="NCBI Taxonomy" id="5098"/>
    <lineage>
        <taxon>Eukaryota</taxon>
        <taxon>Fungi</taxon>
        <taxon>Dikarya</taxon>
        <taxon>Ascomycota</taxon>
        <taxon>Pezizomycotina</taxon>
        <taxon>Eurotiomycetes</taxon>
        <taxon>Eurotiomycetidae</taxon>
        <taxon>Eurotiales</taxon>
        <taxon>Aspergillaceae</taxon>
        <taxon>Monascus</taxon>
    </lineage>
</organism>
<keyword evidence="2 5" id="KW-0963">Cytoplasm</keyword>
<dbReference type="InterPro" id="IPR041470">
    <property type="entry name" value="GCP_N"/>
</dbReference>
<keyword evidence="3 5" id="KW-0493">Microtubule</keyword>
<evidence type="ECO:0000256" key="2">
    <source>
        <dbReference type="ARBA" id="ARBA00022490"/>
    </source>
</evidence>
<feature type="domain" description="Gamma tubulin complex component C-terminal" evidence="7">
    <location>
        <begin position="617"/>
        <end position="882"/>
    </location>
</feature>
<dbReference type="Pfam" id="PF04130">
    <property type="entry name" value="GCP_C_terminal"/>
    <property type="match status" value="1"/>
</dbReference>
<dbReference type="GO" id="GO:0000922">
    <property type="term" value="C:spindle pole"/>
    <property type="evidence" value="ECO:0007669"/>
    <property type="project" value="InterPro"/>
</dbReference>
<evidence type="ECO:0000313" key="10">
    <source>
        <dbReference type="EMBL" id="TQB76542.1"/>
    </source>
</evidence>
<dbReference type="InterPro" id="IPR042241">
    <property type="entry name" value="GCP_C_sf"/>
</dbReference>
<sequence length="898" mass="101804">MALAANISALTDELIENSLRFRALKRRVEETIKSGARGRTDQFAVAEHLEGLQEKFQVLGRDELADALRTRLEELDQHRSTWFPEILSLLLQLSDRPALFSNLDRIEASKPSEPEIQLTGPGSEASESAYCDDENIWEHIDFGAQTSDDDLSTVSSEISVPRILPQSPVAPEDGYVAPEEVFSSGEDENLITSITKAQFWKTEDKSTPRQNWENYSRVITEAQIIRQIIFMLQGLPTSLFWRLDEKVEVDRRYALSHSPNNALASLLRLFSLIGAKLDTLRRFTQAPQSIPYVQTFHRGVEDCLRKFDAFLSKIEAQHLCQSPAVSVSLLQLLEDVRRESRLLLLLADLVSSLNQDASQEPAQCLNLLYELVCMCQATGADGEFQYLARLFFTCFETYTRSIRLWMETGQLDSEEGSFFVVKNCKGGDLRTLWHDWYTLDESSLLAGTPKFLHSVSQKIFTTGKTVFFLRQLDALPENLVCLKWRPLVFEDIYPPGLSTPFYLPFSELLKTAFEKLVDTNYSAASDALRNELCERCGFWASLQALELIYLCRDMSVLSPFDNKIFELIDRGRGAWNDRFLLTELGQSAFSTVPFVDPSRLIVRSQKGSHWNFENNSRSVNVLRAVSIDYTLPWPVANVITKDAILTYQRIFTFLMQIRRARYLTAKQRLRSSNSHAAINGGEKKYVLGYALRHNLLWFLNVLYSHMTDLVISTTMHSMQQALSASKDIDAMIATHRSHISSLEEQLLLSENLTPIYKTVINILDLCVHFADIQATHHGENNFDQTGRVFGRSDGGRSAARHLRQGRYGEGLTTEDGGDLGSEYSDIDSDVDEGNNTGISFHESPYLHQLKDLKDQFDQLASFMVAGLKGVGRINGQQSWEILAEKLEWRKGREGAVLV</sequence>
<evidence type="ECO:0000256" key="5">
    <source>
        <dbReference type="RuleBase" id="RU363050"/>
    </source>
</evidence>
<evidence type="ECO:0000259" key="7">
    <source>
        <dbReference type="Pfam" id="PF04130"/>
    </source>
</evidence>
<dbReference type="GO" id="GO:0005874">
    <property type="term" value="C:microtubule"/>
    <property type="evidence" value="ECO:0007669"/>
    <property type="project" value="UniProtKB-KW"/>
</dbReference>
<name>A0A507R558_MONPU</name>
<comment type="caution">
    <text evidence="10">The sequence shown here is derived from an EMBL/GenBank/DDBJ whole genome shotgun (WGS) entry which is preliminary data.</text>
</comment>
<evidence type="ECO:0000256" key="4">
    <source>
        <dbReference type="ARBA" id="ARBA00023212"/>
    </source>
</evidence>
<protein>
    <recommendedName>
        <fullName evidence="5">Spindle pole body component</fullName>
    </recommendedName>
</protein>
<dbReference type="Pfam" id="PF14609">
    <property type="entry name" value="GCP5-Mod21_N"/>
    <property type="match status" value="1"/>
</dbReference>
<proteinExistence type="inferred from homology"/>
<dbReference type="InterPro" id="IPR032797">
    <property type="entry name" value="Mod21_N"/>
</dbReference>
<evidence type="ECO:0000259" key="8">
    <source>
        <dbReference type="Pfam" id="PF14609"/>
    </source>
</evidence>
<comment type="subcellular location">
    <subcellularLocation>
        <location evidence="5">Cytoplasm</location>
        <location evidence="5">Cytoskeleton</location>
        <location evidence="5">Microtubule organizing center</location>
    </subcellularLocation>
</comment>
<dbReference type="GO" id="GO:0031122">
    <property type="term" value="P:cytoplasmic microtubule organization"/>
    <property type="evidence" value="ECO:0007669"/>
    <property type="project" value="TreeGrafter"/>
</dbReference>
<evidence type="ECO:0000256" key="6">
    <source>
        <dbReference type="SAM" id="MobiDB-lite"/>
    </source>
</evidence>
<feature type="region of interest" description="Disordered" evidence="6">
    <location>
        <begin position="793"/>
        <end position="820"/>
    </location>
</feature>
<dbReference type="PANTHER" id="PTHR19302">
    <property type="entry name" value="GAMMA TUBULIN COMPLEX PROTEIN"/>
    <property type="match status" value="1"/>
</dbReference>
<dbReference type="Proteomes" id="UP000319663">
    <property type="component" value="Unassembled WGS sequence"/>
</dbReference>
<keyword evidence="11" id="KW-1185">Reference proteome</keyword>
<dbReference type="GO" id="GO:0043015">
    <property type="term" value="F:gamma-tubulin binding"/>
    <property type="evidence" value="ECO:0007669"/>
    <property type="project" value="InterPro"/>
</dbReference>
<accession>A0A507R558</accession>
<dbReference type="EMBL" id="VIFY01000008">
    <property type="protein sequence ID" value="TQB76542.1"/>
    <property type="molecule type" value="Genomic_DNA"/>
</dbReference>
<dbReference type="CDD" id="cd22572">
    <property type="entry name" value="GCP5_NTD"/>
    <property type="match status" value="1"/>
</dbReference>
<dbReference type="GO" id="GO:0005816">
    <property type="term" value="C:spindle pole body"/>
    <property type="evidence" value="ECO:0007669"/>
    <property type="project" value="UniProtKB-ARBA"/>
</dbReference>
<evidence type="ECO:0000256" key="3">
    <source>
        <dbReference type="ARBA" id="ARBA00022701"/>
    </source>
</evidence>
<gene>
    <name evidence="10" type="ORF">MPDQ_007463</name>
</gene>
<dbReference type="GO" id="GO:0051225">
    <property type="term" value="P:spindle assembly"/>
    <property type="evidence" value="ECO:0007669"/>
    <property type="project" value="TreeGrafter"/>
</dbReference>
<dbReference type="Gene3D" id="1.20.120.1900">
    <property type="entry name" value="Gamma-tubulin complex, C-terminal domain"/>
    <property type="match status" value="1"/>
</dbReference>
<dbReference type="Pfam" id="PF17681">
    <property type="entry name" value="GCP_N_terminal"/>
    <property type="match status" value="1"/>
</dbReference>
<dbReference type="STRING" id="5098.A0A507R558"/>
<comment type="similarity">
    <text evidence="1 5">Belongs to the TUBGCP family.</text>
</comment>
<dbReference type="AlphaFoldDB" id="A0A507R558"/>
<dbReference type="GO" id="GO:0000278">
    <property type="term" value="P:mitotic cell cycle"/>
    <property type="evidence" value="ECO:0007669"/>
    <property type="project" value="TreeGrafter"/>
</dbReference>
<keyword evidence="4 5" id="KW-0206">Cytoskeleton</keyword>
<dbReference type="GO" id="GO:0051321">
    <property type="term" value="P:meiotic cell cycle"/>
    <property type="evidence" value="ECO:0007669"/>
    <property type="project" value="TreeGrafter"/>
</dbReference>
<dbReference type="InterPro" id="IPR040457">
    <property type="entry name" value="GCP_C"/>
</dbReference>
<feature type="domain" description="Gamma tubulin complex component protein N-terminal" evidence="9">
    <location>
        <begin position="225"/>
        <end position="530"/>
    </location>
</feature>